<feature type="transmembrane region" description="Helical" evidence="1">
    <location>
        <begin position="176"/>
        <end position="197"/>
    </location>
</feature>
<dbReference type="OrthoDB" id="7265336at2"/>
<comment type="caution">
    <text evidence="2">The sequence shown here is derived from an EMBL/GenBank/DDBJ whole genome shotgun (WGS) entry which is preliminary data.</text>
</comment>
<dbReference type="Proteomes" id="UP000239724">
    <property type="component" value="Unassembled WGS sequence"/>
</dbReference>
<keyword evidence="1" id="KW-0812">Transmembrane</keyword>
<name>A0A2S6NKA5_RHOGL</name>
<protein>
    <submittedName>
        <fullName evidence="2">Uncharacterized protein</fullName>
    </submittedName>
</protein>
<sequence>MVNVSKNSAPGAVLLLGVAVLIAAAWLRGAEYDEQYTLFLTAGIPRPVWPDGLFPAGVIAAAQAGHASAAQIAADLRATDVHPPLYFWAVALWRAAFGPGLLTARLFSVLCGVASLRLVGVIARQCRIGAAAAMLLALGCYGFVYTNAIARGFAPAETACLAGIALLLARRPVLAGVAFGVACGCNYLAVFVGVAAIAAAGAWSGVLGAAPFLALDAWFFAAQHGARPDQFPPFALLPSLLRLAGYQAAAVFGGLPLYVEGLARLAVGGAIGLVAVALAVRMARTLPGGGFRLLLAAVVAPAAGLLLLGVTFNTTPIELRYLAFGLPFLALLLARATAGAPVLQAAVLGLQLAGVAGLLLAPGTMQPMRAAAAEAARFAGDGVVLLPRGNDGVGLVGAFGIEAPAAMKLRLVRPGETVAVPGRRVALVLLGRDRDSTATLPALREAVAGPGWRRVAGGSGVEVYERNEIGVARKE</sequence>
<accession>A0A2S6NKA5</accession>
<dbReference type="AlphaFoldDB" id="A0A2S6NKA5"/>
<keyword evidence="3" id="KW-1185">Reference proteome</keyword>
<organism evidence="2 3">
    <name type="scientific">Rhodopila globiformis</name>
    <name type="common">Rhodopseudomonas globiformis</name>
    <dbReference type="NCBI Taxonomy" id="1071"/>
    <lineage>
        <taxon>Bacteria</taxon>
        <taxon>Pseudomonadati</taxon>
        <taxon>Pseudomonadota</taxon>
        <taxon>Alphaproteobacteria</taxon>
        <taxon>Acetobacterales</taxon>
        <taxon>Acetobacteraceae</taxon>
        <taxon>Rhodopila</taxon>
    </lineage>
</organism>
<feature type="transmembrane region" description="Helical" evidence="1">
    <location>
        <begin position="292"/>
        <end position="312"/>
    </location>
</feature>
<evidence type="ECO:0000313" key="3">
    <source>
        <dbReference type="Proteomes" id="UP000239724"/>
    </source>
</evidence>
<feature type="transmembrane region" description="Helical" evidence="1">
    <location>
        <begin position="85"/>
        <end position="116"/>
    </location>
</feature>
<gene>
    <name evidence="2" type="ORF">CCS01_07835</name>
</gene>
<dbReference type="EMBL" id="NHRY01000074">
    <property type="protein sequence ID" value="PPQ35384.1"/>
    <property type="molecule type" value="Genomic_DNA"/>
</dbReference>
<feature type="transmembrane region" description="Helical" evidence="1">
    <location>
        <begin position="261"/>
        <end position="280"/>
    </location>
</feature>
<evidence type="ECO:0000256" key="1">
    <source>
        <dbReference type="SAM" id="Phobius"/>
    </source>
</evidence>
<reference evidence="2 3" key="1">
    <citation type="journal article" date="2018" name="Arch. Microbiol.">
        <title>New insights into the metabolic potential of the phototrophic purple bacterium Rhodopila globiformis DSM 161(T) from its draft genome sequence and evidence for a vanadium-dependent nitrogenase.</title>
        <authorList>
            <person name="Imhoff J.F."/>
            <person name="Rahn T."/>
            <person name="Kunzel S."/>
            <person name="Neulinger S.C."/>
        </authorList>
    </citation>
    <scope>NUCLEOTIDE SEQUENCE [LARGE SCALE GENOMIC DNA]</scope>
    <source>
        <strain evidence="2 3">DSM 161</strain>
    </source>
</reference>
<feature type="transmembrane region" description="Helical" evidence="1">
    <location>
        <begin position="332"/>
        <end position="360"/>
    </location>
</feature>
<keyword evidence="1" id="KW-0472">Membrane</keyword>
<dbReference type="RefSeq" id="WP_104518290.1">
    <property type="nucleotide sequence ID" value="NZ_NHRY01000074.1"/>
</dbReference>
<feature type="transmembrane region" description="Helical" evidence="1">
    <location>
        <begin position="203"/>
        <end position="222"/>
    </location>
</feature>
<evidence type="ECO:0000313" key="2">
    <source>
        <dbReference type="EMBL" id="PPQ35384.1"/>
    </source>
</evidence>
<keyword evidence="1" id="KW-1133">Transmembrane helix</keyword>
<proteinExistence type="predicted"/>
<feature type="transmembrane region" description="Helical" evidence="1">
    <location>
        <begin position="234"/>
        <end position="255"/>
    </location>
</feature>
<feature type="transmembrane region" description="Helical" evidence="1">
    <location>
        <begin position="128"/>
        <end position="146"/>
    </location>
</feature>